<evidence type="ECO:0000256" key="9">
    <source>
        <dbReference type="ARBA" id="ARBA00032554"/>
    </source>
</evidence>
<dbReference type="SUPFAM" id="SSF55060">
    <property type="entry name" value="GHMP Kinase, C-terminal domain"/>
    <property type="match status" value="1"/>
</dbReference>
<dbReference type="Pfam" id="PF00288">
    <property type="entry name" value="GHMP_kinases_N"/>
    <property type="match status" value="1"/>
</dbReference>
<dbReference type="InterPro" id="IPR020568">
    <property type="entry name" value="Ribosomal_Su5_D2-typ_SF"/>
</dbReference>
<comment type="similarity">
    <text evidence="1 10">Belongs to the GHMP kinase family. IspE subfamily.</text>
</comment>
<feature type="region of interest" description="Disordered" evidence="11">
    <location>
        <begin position="198"/>
        <end position="217"/>
    </location>
</feature>
<keyword evidence="7 10" id="KW-0067">ATP-binding</keyword>
<keyword evidence="4 10" id="KW-0808">Transferase</keyword>
<evidence type="ECO:0000259" key="13">
    <source>
        <dbReference type="Pfam" id="PF08544"/>
    </source>
</evidence>
<feature type="domain" description="GHMP kinase N-terminal" evidence="12">
    <location>
        <begin position="68"/>
        <end position="143"/>
    </location>
</feature>
<dbReference type="Pfam" id="PF08544">
    <property type="entry name" value="GHMP_kinases_C"/>
    <property type="match status" value="1"/>
</dbReference>
<dbReference type="InterPro" id="IPR014721">
    <property type="entry name" value="Ribsml_uS5_D2-typ_fold_subgr"/>
</dbReference>
<dbReference type="PIRSF" id="PIRSF010376">
    <property type="entry name" value="IspE"/>
    <property type="match status" value="1"/>
</dbReference>
<evidence type="ECO:0000256" key="6">
    <source>
        <dbReference type="ARBA" id="ARBA00022777"/>
    </source>
</evidence>
<dbReference type="EC" id="2.7.1.148" evidence="2 10"/>
<evidence type="ECO:0000256" key="7">
    <source>
        <dbReference type="ARBA" id="ARBA00022840"/>
    </source>
</evidence>
<dbReference type="GO" id="GO:0019288">
    <property type="term" value="P:isopentenyl diphosphate biosynthetic process, methylerythritol 4-phosphate pathway"/>
    <property type="evidence" value="ECO:0007669"/>
    <property type="project" value="UniProtKB-UniRule"/>
</dbReference>
<dbReference type="NCBIfam" id="NF011202">
    <property type="entry name" value="PRK14608.1"/>
    <property type="match status" value="1"/>
</dbReference>
<dbReference type="SUPFAM" id="SSF54211">
    <property type="entry name" value="Ribosomal protein S5 domain 2-like"/>
    <property type="match status" value="1"/>
</dbReference>
<evidence type="ECO:0000256" key="3">
    <source>
        <dbReference type="ARBA" id="ARBA00017473"/>
    </source>
</evidence>
<dbReference type="InterPro" id="IPR013750">
    <property type="entry name" value="GHMP_kinase_C_dom"/>
</dbReference>
<feature type="domain" description="GHMP kinase C-terminal" evidence="13">
    <location>
        <begin position="265"/>
        <end position="325"/>
    </location>
</feature>
<accession>A0A4Q0M528</accession>
<evidence type="ECO:0000256" key="8">
    <source>
        <dbReference type="ARBA" id="ARBA00023229"/>
    </source>
</evidence>
<keyword evidence="15" id="KW-1185">Reference proteome</keyword>
<dbReference type="EMBL" id="RYFI01000028">
    <property type="protein sequence ID" value="RXF68077.1"/>
    <property type="molecule type" value="Genomic_DNA"/>
</dbReference>
<comment type="caution">
    <text evidence="14">The sequence shown here is derived from an EMBL/GenBank/DDBJ whole genome shotgun (WGS) entry which is preliminary data.</text>
</comment>
<keyword evidence="8 10" id="KW-0414">Isoprene biosynthesis</keyword>
<keyword evidence="6 10" id="KW-0418">Kinase</keyword>
<dbReference type="AlphaFoldDB" id="A0A4Q0M528"/>
<feature type="binding site" evidence="10">
    <location>
        <begin position="96"/>
        <end position="106"/>
    </location>
    <ligand>
        <name>ATP</name>
        <dbReference type="ChEBI" id="CHEBI:30616"/>
    </ligand>
</feature>
<feature type="active site" evidence="10">
    <location>
        <position position="138"/>
    </location>
</feature>
<dbReference type="PANTHER" id="PTHR43527">
    <property type="entry name" value="4-DIPHOSPHOCYTIDYL-2-C-METHYL-D-ERYTHRITOL KINASE, CHLOROPLASTIC"/>
    <property type="match status" value="1"/>
</dbReference>
<evidence type="ECO:0000256" key="4">
    <source>
        <dbReference type="ARBA" id="ARBA00022679"/>
    </source>
</evidence>
<dbReference type="GO" id="GO:0016114">
    <property type="term" value="P:terpenoid biosynthetic process"/>
    <property type="evidence" value="ECO:0007669"/>
    <property type="project" value="InterPro"/>
</dbReference>
<protein>
    <recommendedName>
        <fullName evidence="3 10">4-diphosphocytidyl-2-C-methyl-D-erythritol kinase</fullName>
        <shortName evidence="10">CMK</shortName>
        <ecNumber evidence="2 10">2.7.1.148</ecNumber>
    </recommendedName>
    <alternativeName>
        <fullName evidence="9 10">4-(cytidine-5'-diphospho)-2-C-methyl-D-erythritol kinase</fullName>
    </alternativeName>
</protein>
<dbReference type="PANTHER" id="PTHR43527:SF2">
    <property type="entry name" value="4-DIPHOSPHOCYTIDYL-2-C-METHYL-D-ERYTHRITOL KINASE, CHLOROPLASTIC"/>
    <property type="match status" value="1"/>
</dbReference>
<evidence type="ECO:0000259" key="12">
    <source>
        <dbReference type="Pfam" id="PF00288"/>
    </source>
</evidence>
<reference evidence="14 15" key="1">
    <citation type="submission" date="2018-12" db="EMBL/GenBank/DDBJ databases">
        <title>bacterium Hansschlegelia zhihuaiae S113.</title>
        <authorList>
            <person name="He J."/>
        </authorList>
    </citation>
    <scope>NUCLEOTIDE SEQUENCE [LARGE SCALE GENOMIC DNA]</scope>
    <source>
        <strain evidence="14 15">S 113</strain>
    </source>
</reference>
<evidence type="ECO:0000256" key="1">
    <source>
        <dbReference type="ARBA" id="ARBA00009684"/>
    </source>
</evidence>
<dbReference type="Gene3D" id="3.30.70.890">
    <property type="entry name" value="GHMP kinase, C-terminal domain"/>
    <property type="match status" value="1"/>
</dbReference>
<evidence type="ECO:0000256" key="5">
    <source>
        <dbReference type="ARBA" id="ARBA00022741"/>
    </source>
</evidence>
<evidence type="ECO:0000256" key="2">
    <source>
        <dbReference type="ARBA" id="ARBA00012052"/>
    </source>
</evidence>
<dbReference type="InterPro" id="IPR036554">
    <property type="entry name" value="GHMP_kinase_C_sf"/>
</dbReference>
<comment type="pathway">
    <text evidence="10">Isoprenoid biosynthesis; isopentenyl diphosphate biosynthesis via DXP pathway; isopentenyl diphosphate from 1-deoxy-D-xylulose 5-phosphate: step 3/6.</text>
</comment>
<dbReference type="OrthoDB" id="9809438at2"/>
<dbReference type="HAMAP" id="MF_00061">
    <property type="entry name" value="IspE"/>
    <property type="match status" value="1"/>
</dbReference>
<dbReference type="RefSeq" id="WP_128779309.1">
    <property type="nucleotide sequence ID" value="NZ_RYFI01000028.1"/>
</dbReference>
<comment type="catalytic activity">
    <reaction evidence="10">
        <text>4-CDP-2-C-methyl-D-erythritol + ATP = 4-CDP-2-C-methyl-D-erythritol 2-phosphate + ADP + H(+)</text>
        <dbReference type="Rhea" id="RHEA:18437"/>
        <dbReference type="ChEBI" id="CHEBI:15378"/>
        <dbReference type="ChEBI" id="CHEBI:30616"/>
        <dbReference type="ChEBI" id="CHEBI:57823"/>
        <dbReference type="ChEBI" id="CHEBI:57919"/>
        <dbReference type="ChEBI" id="CHEBI:456216"/>
        <dbReference type="EC" id="2.7.1.148"/>
    </reaction>
</comment>
<proteinExistence type="inferred from homology"/>
<comment type="function">
    <text evidence="10">Catalyzes the phosphorylation of the position 2 hydroxy group of 4-diphosphocytidyl-2C-methyl-D-erythritol.</text>
</comment>
<evidence type="ECO:0000313" key="15">
    <source>
        <dbReference type="Proteomes" id="UP000289708"/>
    </source>
</evidence>
<evidence type="ECO:0000256" key="11">
    <source>
        <dbReference type="SAM" id="MobiDB-lite"/>
    </source>
</evidence>
<dbReference type="UniPathway" id="UPA00056">
    <property type="reaction ID" value="UER00094"/>
</dbReference>
<evidence type="ECO:0000256" key="10">
    <source>
        <dbReference type="HAMAP-Rule" id="MF_00061"/>
    </source>
</evidence>
<keyword evidence="5 10" id="KW-0547">Nucleotide-binding</keyword>
<dbReference type="Gene3D" id="3.30.230.10">
    <property type="match status" value="1"/>
</dbReference>
<name>A0A4Q0M528_9HYPH</name>
<sequence>MLIRERAAAKVNLTLHIHGRRADGFHELDSFVAFAGCAADALTLSPAPALGLHVVGPFAAAAGEGGDNLVLKAVQAATERIDGLKLGLFSLVKRIPVAAGLGGGSADAGAALRLIAEKNGLALNDHRLHCAAAAVGSDVPACLGSRAARMTGRGEKIDLLKDFAPIPAVLANPMKALSTAKVFSALALRSGESLDAAAPLPAPRQRGGWTGAPALSRGGIGGVERGPSVGLDNARFPPDPVGAGPPSHFQGEGSAAAIDVILTGRNDLELPARALMPEIALGLDALSASEGCRLARMSGSGATVFGLYDDQRAARRAARALHKSLPGWWIRPTLLR</sequence>
<dbReference type="GO" id="GO:0050515">
    <property type="term" value="F:4-(cytidine 5'-diphospho)-2-C-methyl-D-erythritol kinase activity"/>
    <property type="evidence" value="ECO:0007669"/>
    <property type="project" value="UniProtKB-UniRule"/>
</dbReference>
<feature type="active site" evidence="10">
    <location>
        <position position="10"/>
    </location>
</feature>
<dbReference type="InterPro" id="IPR006204">
    <property type="entry name" value="GHMP_kinase_N_dom"/>
</dbReference>
<dbReference type="Proteomes" id="UP000289708">
    <property type="component" value="Unassembled WGS sequence"/>
</dbReference>
<evidence type="ECO:0000313" key="14">
    <source>
        <dbReference type="EMBL" id="RXF68077.1"/>
    </source>
</evidence>
<dbReference type="InterPro" id="IPR004424">
    <property type="entry name" value="IspE"/>
</dbReference>
<dbReference type="GO" id="GO:0005524">
    <property type="term" value="F:ATP binding"/>
    <property type="evidence" value="ECO:0007669"/>
    <property type="project" value="UniProtKB-UniRule"/>
</dbReference>
<organism evidence="14 15">
    <name type="scientific">Hansschlegelia zhihuaiae</name>
    <dbReference type="NCBI Taxonomy" id="405005"/>
    <lineage>
        <taxon>Bacteria</taxon>
        <taxon>Pseudomonadati</taxon>
        <taxon>Pseudomonadota</taxon>
        <taxon>Alphaproteobacteria</taxon>
        <taxon>Hyphomicrobiales</taxon>
        <taxon>Methylopilaceae</taxon>
        <taxon>Hansschlegelia</taxon>
    </lineage>
</organism>
<gene>
    <name evidence="10" type="primary">ispE</name>
    <name evidence="14" type="ORF">EK403_20440</name>
</gene>